<sequence>MWFGIVSLFPEMFAAVSGYGITGRAVRNGLLTVECWNPRDFTLDKHRTVDDRPYGGGPGMLMKVQPLRDAIQAARAKAPGSPRVIYLSPQGRRLTQEGVCELAQADSLILVAGRYEGIDERLIDAEIDEEWSLGDFVLSGGELPAMVMVDAVSRLLPGVLGHEDSAAEDSFAQGLLDCPHYTRPEVLDDKPVPAVLLGGNHAEIRRWRLKQQLGRTWQRRPDLLEKIELSPEQQALLSEYIREAEQACG</sequence>
<dbReference type="GO" id="GO:0005829">
    <property type="term" value="C:cytosol"/>
    <property type="evidence" value="ECO:0007669"/>
    <property type="project" value="TreeGrafter"/>
</dbReference>
<dbReference type="Gene3D" id="3.40.1280.10">
    <property type="match status" value="1"/>
</dbReference>
<dbReference type="PATRIC" id="fig|267850.7.peg.910"/>
<keyword evidence="20" id="KW-1185">Reference proteome</keyword>
<comment type="subcellular location">
    <subcellularLocation>
        <location evidence="2 15 17">Cytoplasm</location>
    </subcellularLocation>
</comment>
<dbReference type="Proteomes" id="UP000027318">
    <property type="component" value="Unassembled WGS sequence"/>
</dbReference>
<evidence type="ECO:0000256" key="12">
    <source>
        <dbReference type="ARBA" id="ARBA00029736"/>
    </source>
</evidence>
<organism evidence="19 20">
    <name type="scientific">Nitrincola lacisaponensis</name>
    <dbReference type="NCBI Taxonomy" id="267850"/>
    <lineage>
        <taxon>Bacteria</taxon>
        <taxon>Pseudomonadati</taxon>
        <taxon>Pseudomonadota</taxon>
        <taxon>Gammaproteobacteria</taxon>
        <taxon>Oceanospirillales</taxon>
        <taxon>Oceanospirillaceae</taxon>
        <taxon>Nitrincola</taxon>
    </lineage>
</organism>
<dbReference type="OrthoDB" id="9807416at2"/>
<evidence type="ECO:0000256" key="15">
    <source>
        <dbReference type="HAMAP-Rule" id="MF_00605"/>
    </source>
</evidence>
<dbReference type="PIRSF" id="PIRSF000386">
    <property type="entry name" value="tRNA_mtase"/>
    <property type="match status" value="1"/>
</dbReference>
<gene>
    <name evidence="15" type="primary">trmD</name>
    <name evidence="19" type="ORF">ADINL_0916</name>
</gene>
<dbReference type="RefSeq" id="WP_036544393.1">
    <property type="nucleotide sequence ID" value="NZ_JMSZ01000016.1"/>
</dbReference>
<dbReference type="EC" id="2.1.1.228" evidence="5 15"/>
<comment type="subunit">
    <text evidence="4 15 17">Homodimer.</text>
</comment>
<comment type="similarity">
    <text evidence="3 15 17">Belongs to the RNA methyltransferase TrmD family.</text>
</comment>
<dbReference type="FunFam" id="1.10.1270.20:FF:000001">
    <property type="entry name" value="tRNA (guanine-N(1)-)-methyltransferase"/>
    <property type="match status" value="1"/>
</dbReference>
<keyword evidence="7 15" id="KW-0963">Cytoplasm</keyword>
<evidence type="ECO:0000256" key="4">
    <source>
        <dbReference type="ARBA" id="ARBA00011738"/>
    </source>
</evidence>
<evidence type="ECO:0000313" key="19">
    <source>
        <dbReference type="EMBL" id="KDE40324.1"/>
    </source>
</evidence>
<evidence type="ECO:0000256" key="8">
    <source>
        <dbReference type="ARBA" id="ARBA00022603"/>
    </source>
</evidence>
<evidence type="ECO:0000256" key="16">
    <source>
        <dbReference type="PIRSR" id="PIRSR000386-1"/>
    </source>
</evidence>
<evidence type="ECO:0000256" key="11">
    <source>
        <dbReference type="ARBA" id="ARBA00022694"/>
    </source>
</evidence>
<evidence type="ECO:0000256" key="7">
    <source>
        <dbReference type="ARBA" id="ARBA00022490"/>
    </source>
</evidence>
<dbReference type="InterPro" id="IPR029026">
    <property type="entry name" value="tRNA_m1G_MTases_N"/>
</dbReference>
<dbReference type="Pfam" id="PF01746">
    <property type="entry name" value="tRNA_m1G_MT"/>
    <property type="match status" value="1"/>
</dbReference>
<keyword evidence="8 15" id="KW-0489">Methyltransferase</keyword>
<evidence type="ECO:0000256" key="14">
    <source>
        <dbReference type="ARBA" id="ARBA00047783"/>
    </source>
</evidence>
<evidence type="ECO:0000256" key="5">
    <source>
        <dbReference type="ARBA" id="ARBA00012807"/>
    </source>
</evidence>
<dbReference type="NCBIfam" id="TIGR00088">
    <property type="entry name" value="trmD"/>
    <property type="match status" value="1"/>
</dbReference>
<dbReference type="AlphaFoldDB" id="A0A063Y3R1"/>
<dbReference type="HAMAP" id="MF_00605">
    <property type="entry name" value="TrmD"/>
    <property type="match status" value="1"/>
</dbReference>
<protein>
    <recommendedName>
        <fullName evidence="6 15">tRNA (guanine-N(1)-)-methyltransferase</fullName>
        <ecNumber evidence="5 15">2.1.1.228</ecNumber>
    </recommendedName>
    <alternativeName>
        <fullName evidence="12 15">M1G-methyltransferase</fullName>
    </alternativeName>
    <alternativeName>
        <fullName evidence="13 15">tRNA [GM37] methyltransferase</fullName>
    </alternativeName>
</protein>
<evidence type="ECO:0000256" key="17">
    <source>
        <dbReference type="RuleBase" id="RU003464"/>
    </source>
</evidence>
<evidence type="ECO:0000256" key="13">
    <source>
        <dbReference type="ARBA" id="ARBA00033392"/>
    </source>
</evidence>
<evidence type="ECO:0000259" key="18">
    <source>
        <dbReference type="Pfam" id="PF01746"/>
    </source>
</evidence>
<reference evidence="19 20" key="1">
    <citation type="journal article" date="2005" name="Int. J. Syst. Evol. Microbiol.">
        <title>Nitrincola lacisaponensis gen. nov., sp. nov., a novel alkaliphilic bacterium isolated from an alkaline, saline lake.</title>
        <authorList>
            <person name="Dimitriu P.A."/>
            <person name="Shukla S.K."/>
            <person name="Conradt J."/>
            <person name="Marquez M.C."/>
            <person name="Ventosa A."/>
            <person name="Maglia A."/>
            <person name="Peyton B.M."/>
            <person name="Pinkart H.C."/>
            <person name="Mormile M.R."/>
        </authorList>
    </citation>
    <scope>NUCLEOTIDE SEQUENCE [LARGE SCALE GENOMIC DNA]</scope>
    <source>
        <strain evidence="19 20">4CA</strain>
    </source>
</reference>
<comment type="function">
    <text evidence="1 15 17">Specifically methylates guanosine-37 in various tRNAs.</text>
</comment>
<dbReference type="GO" id="GO:0052906">
    <property type="term" value="F:tRNA (guanine(37)-N1)-methyltransferase activity"/>
    <property type="evidence" value="ECO:0007669"/>
    <property type="project" value="UniProtKB-UniRule"/>
</dbReference>
<dbReference type="FunFam" id="3.40.1280.10:FF:000001">
    <property type="entry name" value="tRNA (guanine-N(1)-)-methyltransferase"/>
    <property type="match status" value="1"/>
</dbReference>
<dbReference type="STRING" id="267850.ADINL_0916"/>
<dbReference type="GO" id="GO:0002939">
    <property type="term" value="P:tRNA N1-guanine methylation"/>
    <property type="evidence" value="ECO:0007669"/>
    <property type="project" value="TreeGrafter"/>
</dbReference>
<accession>A0A063Y3R1</accession>
<dbReference type="InterPro" id="IPR016009">
    <property type="entry name" value="tRNA_MeTrfase_TRMD/TRM10"/>
</dbReference>
<comment type="catalytic activity">
    <reaction evidence="14 15 17">
        <text>guanosine(37) in tRNA + S-adenosyl-L-methionine = N(1)-methylguanosine(37) in tRNA + S-adenosyl-L-homocysteine + H(+)</text>
        <dbReference type="Rhea" id="RHEA:36899"/>
        <dbReference type="Rhea" id="RHEA-COMP:10145"/>
        <dbReference type="Rhea" id="RHEA-COMP:10147"/>
        <dbReference type="ChEBI" id="CHEBI:15378"/>
        <dbReference type="ChEBI" id="CHEBI:57856"/>
        <dbReference type="ChEBI" id="CHEBI:59789"/>
        <dbReference type="ChEBI" id="CHEBI:73542"/>
        <dbReference type="ChEBI" id="CHEBI:74269"/>
        <dbReference type="EC" id="2.1.1.228"/>
    </reaction>
</comment>
<evidence type="ECO:0000313" key="20">
    <source>
        <dbReference type="Proteomes" id="UP000027318"/>
    </source>
</evidence>
<dbReference type="InterPro" id="IPR002649">
    <property type="entry name" value="tRNA_m1G_MeTrfase_TrmD"/>
</dbReference>
<dbReference type="SUPFAM" id="SSF75217">
    <property type="entry name" value="alpha/beta knot"/>
    <property type="match status" value="1"/>
</dbReference>
<dbReference type="InterPro" id="IPR023148">
    <property type="entry name" value="tRNA_m1G_MeTrfase_C_sf"/>
</dbReference>
<feature type="domain" description="tRNA methyltransferase TRMD/TRM10-type" evidence="18">
    <location>
        <begin position="1"/>
        <end position="226"/>
    </location>
</feature>
<proteinExistence type="inferred from homology"/>
<evidence type="ECO:0000256" key="1">
    <source>
        <dbReference type="ARBA" id="ARBA00002634"/>
    </source>
</evidence>
<feature type="binding site" evidence="15 16">
    <location>
        <begin position="133"/>
        <end position="138"/>
    </location>
    <ligand>
        <name>S-adenosyl-L-methionine</name>
        <dbReference type="ChEBI" id="CHEBI:59789"/>
    </ligand>
</feature>
<dbReference type="PANTHER" id="PTHR46417:SF1">
    <property type="entry name" value="TRNA (GUANINE-N(1)-)-METHYLTRANSFERASE"/>
    <property type="match status" value="1"/>
</dbReference>
<dbReference type="NCBIfam" id="NF000648">
    <property type="entry name" value="PRK00026.1"/>
    <property type="match status" value="1"/>
</dbReference>
<keyword evidence="11 15" id="KW-0819">tRNA processing</keyword>
<dbReference type="InterPro" id="IPR029028">
    <property type="entry name" value="Alpha/beta_knot_MTases"/>
</dbReference>
<keyword evidence="10 15" id="KW-0949">S-adenosyl-L-methionine</keyword>
<dbReference type="PANTHER" id="PTHR46417">
    <property type="entry name" value="TRNA (GUANINE-N(1)-)-METHYLTRANSFERASE"/>
    <property type="match status" value="1"/>
</dbReference>
<keyword evidence="9 15" id="KW-0808">Transferase</keyword>
<evidence type="ECO:0000256" key="2">
    <source>
        <dbReference type="ARBA" id="ARBA00004496"/>
    </source>
</evidence>
<comment type="caution">
    <text evidence="19">The sequence shown here is derived from an EMBL/GenBank/DDBJ whole genome shotgun (WGS) entry which is preliminary data.</text>
</comment>
<evidence type="ECO:0000256" key="6">
    <source>
        <dbReference type="ARBA" id="ARBA00014679"/>
    </source>
</evidence>
<evidence type="ECO:0000256" key="9">
    <source>
        <dbReference type="ARBA" id="ARBA00022679"/>
    </source>
</evidence>
<evidence type="ECO:0000256" key="10">
    <source>
        <dbReference type="ARBA" id="ARBA00022691"/>
    </source>
</evidence>
<dbReference type="Gene3D" id="1.10.1270.20">
    <property type="entry name" value="tRNA(m1g37)methyltransferase, domain 2"/>
    <property type="match status" value="1"/>
</dbReference>
<dbReference type="EMBL" id="JMSZ01000016">
    <property type="protein sequence ID" value="KDE40324.1"/>
    <property type="molecule type" value="Genomic_DNA"/>
</dbReference>
<name>A0A063Y3R1_9GAMM</name>
<feature type="binding site" evidence="15 16">
    <location>
        <position position="113"/>
    </location>
    <ligand>
        <name>S-adenosyl-L-methionine</name>
        <dbReference type="ChEBI" id="CHEBI:59789"/>
    </ligand>
</feature>
<evidence type="ECO:0000256" key="3">
    <source>
        <dbReference type="ARBA" id="ARBA00007630"/>
    </source>
</evidence>
<dbReference type="CDD" id="cd18080">
    <property type="entry name" value="TrmD-like"/>
    <property type="match status" value="1"/>
</dbReference>